<protein>
    <recommendedName>
        <fullName evidence="5">Ribosome maturation factor RimM</fullName>
    </recommendedName>
</protein>
<gene>
    <name evidence="5 8" type="primary">rimM</name>
    <name evidence="8" type="ORF">QF118_01630</name>
</gene>
<keyword evidence="1 5" id="KW-0963">Cytoplasm</keyword>
<dbReference type="Pfam" id="PF24986">
    <property type="entry name" value="PRC_RimM"/>
    <property type="match status" value="1"/>
</dbReference>
<dbReference type="EMBL" id="CP124616">
    <property type="protein sequence ID" value="WGW04265.1"/>
    <property type="molecule type" value="Genomic_DNA"/>
</dbReference>
<comment type="subcellular location">
    <subcellularLocation>
        <location evidence="5">Cytoplasm</location>
    </subcellularLocation>
</comment>
<dbReference type="Gene3D" id="2.40.30.60">
    <property type="entry name" value="RimM"/>
    <property type="match status" value="1"/>
</dbReference>
<dbReference type="HAMAP" id="MF_00014">
    <property type="entry name" value="Ribosome_mat_RimM"/>
    <property type="match status" value="1"/>
</dbReference>
<evidence type="ECO:0000256" key="1">
    <source>
        <dbReference type="ARBA" id="ARBA00022490"/>
    </source>
</evidence>
<feature type="domain" description="Ribosome maturation factor RimM PRC barrel" evidence="7">
    <location>
        <begin position="98"/>
        <end position="166"/>
    </location>
</feature>
<name>A0ABY8QI00_9RHOB</name>
<evidence type="ECO:0000259" key="7">
    <source>
        <dbReference type="Pfam" id="PF24986"/>
    </source>
</evidence>
<dbReference type="RefSeq" id="WP_282300895.1">
    <property type="nucleotide sequence ID" value="NZ_CP124616.1"/>
</dbReference>
<dbReference type="Pfam" id="PF01782">
    <property type="entry name" value="RimM"/>
    <property type="match status" value="1"/>
</dbReference>
<dbReference type="InterPro" id="IPR036976">
    <property type="entry name" value="RimM_N_sf"/>
</dbReference>
<evidence type="ECO:0000259" key="6">
    <source>
        <dbReference type="Pfam" id="PF01782"/>
    </source>
</evidence>
<evidence type="ECO:0000256" key="2">
    <source>
        <dbReference type="ARBA" id="ARBA00022517"/>
    </source>
</evidence>
<dbReference type="InterPro" id="IPR009000">
    <property type="entry name" value="Transl_B-barrel_sf"/>
</dbReference>
<evidence type="ECO:0000256" key="4">
    <source>
        <dbReference type="ARBA" id="ARBA00023186"/>
    </source>
</evidence>
<dbReference type="SUPFAM" id="SSF50346">
    <property type="entry name" value="PRC-barrel domain"/>
    <property type="match status" value="1"/>
</dbReference>
<dbReference type="InterPro" id="IPR056792">
    <property type="entry name" value="PRC_RimM"/>
</dbReference>
<dbReference type="NCBIfam" id="TIGR02273">
    <property type="entry name" value="16S_RimM"/>
    <property type="match status" value="1"/>
</dbReference>
<dbReference type="InterPro" id="IPR011033">
    <property type="entry name" value="PRC_barrel-like_sf"/>
</dbReference>
<keyword evidence="9" id="KW-1185">Reference proteome</keyword>
<evidence type="ECO:0000256" key="5">
    <source>
        <dbReference type="HAMAP-Rule" id="MF_00014"/>
    </source>
</evidence>
<keyword evidence="4 5" id="KW-0143">Chaperone</keyword>
<dbReference type="PANTHER" id="PTHR33692">
    <property type="entry name" value="RIBOSOME MATURATION FACTOR RIMM"/>
    <property type="match status" value="1"/>
</dbReference>
<accession>A0ABY8QI00</accession>
<comment type="similarity">
    <text evidence="5">Belongs to the RimM family.</text>
</comment>
<dbReference type="Proteomes" id="UP001241605">
    <property type="component" value="Chromosome"/>
</dbReference>
<evidence type="ECO:0000313" key="8">
    <source>
        <dbReference type="EMBL" id="WGW04265.1"/>
    </source>
</evidence>
<reference evidence="8 9" key="1">
    <citation type="submission" date="2023-05" db="EMBL/GenBank/DDBJ databases">
        <title>YMD87, complete Genome.</title>
        <authorList>
            <person name="Zhang J."/>
            <person name="Xu X."/>
        </authorList>
    </citation>
    <scope>NUCLEOTIDE SEQUENCE [LARGE SCALE GENOMIC DNA]</scope>
    <source>
        <strain evidence="8 9">YMD87</strain>
    </source>
</reference>
<keyword evidence="2 5" id="KW-0690">Ribosome biogenesis</keyword>
<dbReference type="InterPro" id="IPR002676">
    <property type="entry name" value="RimM_N"/>
</dbReference>
<evidence type="ECO:0000256" key="3">
    <source>
        <dbReference type="ARBA" id="ARBA00022552"/>
    </source>
</evidence>
<comment type="subunit">
    <text evidence="5">Binds ribosomal protein uS19.</text>
</comment>
<proteinExistence type="inferred from homology"/>
<dbReference type="InterPro" id="IPR011961">
    <property type="entry name" value="RimM"/>
</dbReference>
<evidence type="ECO:0000313" key="9">
    <source>
        <dbReference type="Proteomes" id="UP001241605"/>
    </source>
</evidence>
<dbReference type="SUPFAM" id="SSF50447">
    <property type="entry name" value="Translation proteins"/>
    <property type="match status" value="1"/>
</dbReference>
<feature type="domain" description="RimM N-terminal" evidence="6">
    <location>
        <begin position="6"/>
        <end position="85"/>
    </location>
</feature>
<comment type="function">
    <text evidence="5">An accessory protein needed during the final step in the assembly of 30S ribosomal subunit, possibly for assembly of the head region. Essential for efficient processing of 16S rRNA. May be needed both before and after RbfA during the maturation of 16S rRNA. It has affinity for free ribosomal 30S subunits but not for 70S ribosomes.</text>
</comment>
<keyword evidence="3 5" id="KW-0698">rRNA processing</keyword>
<sequence>MSDLVCVGAFSGAFGVHGEVRLKSFTADPLAIADYAPLTLEDGSGSYDIQITREINNGFAARVTGIATKEQADALRGTRLFAPRDRLPSLPDDEYYHADLIGVAVFDAGGAPLGTVKSVQNHGAADLLELAIPGQSKTVLLPFTMAVVPTVDLAAGRIVADPPEGLFD</sequence>
<comment type="domain">
    <text evidence="5">The PRC barrel domain binds ribosomal protein uS19.</text>
</comment>
<organism evidence="8 9">
    <name type="scientific">Tropicibacter oceani</name>
    <dbReference type="NCBI Taxonomy" id="3058420"/>
    <lineage>
        <taxon>Bacteria</taxon>
        <taxon>Pseudomonadati</taxon>
        <taxon>Pseudomonadota</taxon>
        <taxon>Alphaproteobacteria</taxon>
        <taxon>Rhodobacterales</taxon>
        <taxon>Roseobacteraceae</taxon>
        <taxon>Tropicibacter</taxon>
    </lineage>
</organism>
<dbReference type="Gene3D" id="2.30.30.240">
    <property type="entry name" value="PRC-barrel domain"/>
    <property type="match status" value="1"/>
</dbReference>
<dbReference type="PANTHER" id="PTHR33692:SF1">
    <property type="entry name" value="RIBOSOME MATURATION FACTOR RIMM"/>
    <property type="match status" value="1"/>
</dbReference>